<evidence type="ECO:0008006" key="3">
    <source>
        <dbReference type="Google" id="ProtNLM"/>
    </source>
</evidence>
<evidence type="ECO:0000313" key="1">
    <source>
        <dbReference type="EMBL" id="RIW17201.1"/>
    </source>
</evidence>
<organism evidence="1 2">
    <name type="scientific">Algoriphagus lacus</name>
    <dbReference type="NCBI Taxonomy" id="2056311"/>
    <lineage>
        <taxon>Bacteria</taxon>
        <taxon>Pseudomonadati</taxon>
        <taxon>Bacteroidota</taxon>
        <taxon>Cytophagia</taxon>
        <taxon>Cytophagales</taxon>
        <taxon>Cyclobacteriaceae</taxon>
        <taxon>Algoriphagus</taxon>
    </lineage>
</organism>
<keyword evidence="2" id="KW-1185">Reference proteome</keyword>
<protein>
    <recommendedName>
        <fullName evidence="3">Host attachment protein</fullName>
    </recommendedName>
</protein>
<dbReference type="InterPro" id="IPR042226">
    <property type="entry name" value="eFR1_2_sf"/>
</dbReference>
<dbReference type="Proteomes" id="UP000283522">
    <property type="component" value="Unassembled WGS sequence"/>
</dbReference>
<evidence type="ECO:0000313" key="2">
    <source>
        <dbReference type="Proteomes" id="UP000283522"/>
    </source>
</evidence>
<dbReference type="Gene3D" id="3.30.420.60">
    <property type="entry name" value="eRF1 domain 2"/>
    <property type="match status" value="1"/>
</dbReference>
<gene>
    <name evidence="1" type="ORF">D0X99_05475</name>
</gene>
<dbReference type="EMBL" id="QXML01000002">
    <property type="protein sequence ID" value="RIW17201.1"/>
    <property type="molecule type" value="Genomic_DNA"/>
</dbReference>
<name>A0A418PUF2_9BACT</name>
<accession>A0A418PUF2</accession>
<reference evidence="1 2" key="1">
    <citation type="submission" date="2018-09" db="EMBL/GenBank/DDBJ databases">
        <authorList>
            <person name="Wang X."/>
            <person name="Du Z."/>
        </authorList>
    </citation>
    <scope>NUCLEOTIDE SEQUENCE [LARGE SCALE GENOMIC DNA]</scope>
    <source>
        <strain evidence="1 2">N3</strain>
    </source>
</reference>
<dbReference type="OrthoDB" id="1122364at2"/>
<sequence>METKENKKLGVWMDQSHAFLISCENHQASLLEEVESPVESMVRYPGETDSKIRVGSTHAASNNEIKTNHIHQEQVKRYFSLLEDKLAGYDEILLSGPGVLKTQFLKQISSNKAFSKVKVHTVDADKMTSNQLLAFVKNHFS</sequence>
<proteinExistence type="predicted"/>
<comment type="caution">
    <text evidence="1">The sequence shown here is derived from an EMBL/GenBank/DDBJ whole genome shotgun (WGS) entry which is preliminary data.</text>
</comment>
<dbReference type="SUPFAM" id="SSF53137">
    <property type="entry name" value="Translational machinery components"/>
    <property type="match status" value="1"/>
</dbReference>
<dbReference type="AlphaFoldDB" id="A0A418PUF2"/>
<dbReference type="RefSeq" id="WP_119476639.1">
    <property type="nucleotide sequence ID" value="NZ_QXML01000002.1"/>
</dbReference>